<evidence type="ECO:0000256" key="1">
    <source>
        <dbReference type="ARBA" id="ARBA00022801"/>
    </source>
</evidence>
<gene>
    <name evidence="3" type="ORF">F0L74_26520</name>
</gene>
<keyword evidence="4" id="KW-1185">Reference proteome</keyword>
<proteinExistence type="predicted"/>
<reference evidence="3 4" key="2">
    <citation type="submission" date="2019-09" db="EMBL/GenBank/DDBJ databases">
        <authorList>
            <person name="Jin C."/>
        </authorList>
    </citation>
    <scope>NUCLEOTIDE SEQUENCE [LARGE SCALE GENOMIC DNA]</scope>
    <source>
        <strain evidence="3 4">BN140078</strain>
    </source>
</reference>
<reference evidence="3 4" key="1">
    <citation type="submission" date="2019-09" db="EMBL/GenBank/DDBJ databases">
        <title>Chitinophaga ginsengihumi sp. nov., isolated from soil of ginseng rhizosphere.</title>
        <authorList>
            <person name="Lee J."/>
        </authorList>
    </citation>
    <scope>NUCLEOTIDE SEQUENCE [LARGE SCALE GENOMIC DNA]</scope>
    <source>
        <strain evidence="3 4">BN140078</strain>
    </source>
</reference>
<comment type="caution">
    <text evidence="3">The sequence shown here is derived from an EMBL/GenBank/DDBJ whole genome shotgun (WGS) entry which is preliminary data.</text>
</comment>
<keyword evidence="1" id="KW-0378">Hydrolase</keyword>
<organism evidence="3 4">
    <name type="scientific">Chitinophaga agrisoli</name>
    <dbReference type="NCBI Taxonomy" id="2607653"/>
    <lineage>
        <taxon>Bacteria</taxon>
        <taxon>Pseudomonadati</taxon>
        <taxon>Bacteroidota</taxon>
        <taxon>Chitinophagia</taxon>
        <taxon>Chitinophagales</taxon>
        <taxon>Chitinophagaceae</taxon>
        <taxon>Chitinophaga</taxon>
    </lineage>
</organism>
<evidence type="ECO:0000259" key="2">
    <source>
        <dbReference type="Pfam" id="PF00326"/>
    </source>
</evidence>
<evidence type="ECO:0000313" key="3">
    <source>
        <dbReference type="EMBL" id="KAA2239750.1"/>
    </source>
</evidence>
<accession>A0A5B2VM69</accession>
<dbReference type="InterPro" id="IPR029058">
    <property type="entry name" value="AB_hydrolase_fold"/>
</dbReference>
<dbReference type="GO" id="GO:0006508">
    <property type="term" value="P:proteolysis"/>
    <property type="evidence" value="ECO:0007669"/>
    <property type="project" value="InterPro"/>
</dbReference>
<name>A0A5B2VM69_9BACT</name>
<dbReference type="EMBL" id="VUOC01000004">
    <property type="protein sequence ID" value="KAA2239750.1"/>
    <property type="molecule type" value="Genomic_DNA"/>
</dbReference>
<dbReference type="GO" id="GO:0004252">
    <property type="term" value="F:serine-type endopeptidase activity"/>
    <property type="evidence" value="ECO:0007669"/>
    <property type="project" value="TreeGrafter"/>
</dbReference>
<dbReference type="Proteomes" id="UP000324611">
    <property type="component" value="Unassembled WGS sequence"/>
</dbReference>
<dbReference type="PANTHER" id="PTHR42776">
    <property type="entry name" value="SERINE PEPTIDASE S9 FAMILY MEMBER"/>
    <property type="match status" value="1"/>
</dbReference>
<dbReference type="SUPFAM" id="SSF82171">
    <property type="entry name" value="DPP6 N-terminal domain-like"/>
    <property type="match status" value="1"/>
</dbReference>
<protein>
    <submittedName>
        <fullName evidence="3">S9 family peptidase</fullName>
    </submittedName>
</protein>
<feature type="domain" description="Peptidase S9 prolyl oligopeptidase catalytic" evidence="2">
    <location>
        <begin position="702"/>
        <end position="871"/>
    </location>
</feature>
<sequence length="907" mass="102890">MSAFFSKLLSQKTPRFMRSFSLMLLLSIRIFCCLGQKPPIDASAYDAWPMLHSLIVTDDGSFVAYSIRRTDLQKNDTLVIQSVAGNRKINIPVQGMALAAFQQEDQLAVFMKAADTIGILHLQTFAVTYIPGAFALKAPKRGTKTFISYRLKGQDNKLVLHNLASGVRQEFTDVLNCNFSDDGAQLLLQTAVKPGRQLSLVDLVTGRHTKFWTGRKLGKAIFDRDGRQLAFWAQTDSSRQDLSLWYYKTGAAQPLLLADAAPGDNMTFNNDFLRFTKNGERLFIQLKENREPYPDTDEVKVNVWSYNDAMLQPQQLANAQSPHSFLAVADIKNRRITRIAQENDYLLALLRDGDNDDFIPAMNLEGDLFFRERKWNPASRPALYVIDTKDGSRKRLCQPDKEVSLAHLSPDNKYVVYYNPEERNYFSYELASGLTRNLTAGIPVIWTTYNQNDMPDSLYMPVGVAGWMKDAPGLLIYDQYDIWQIDLSGKRSPLNITNGYGRQHNIVFQLLQERDESIVGYKQVITLAAFGRTKKNAGFYRIKPGGKQDPQLLDMQPAYYDLGRMPIIKAAKTGLYIFQRMSATDYPNYYATTDFKTFRQLSYLQPEKKYNWLTAELVQWPTPDGDIAEGILYKPEDFDPHKKYPLIFYMYERFSDRLHAYLTPAPADGPLNIPYFVSNGYLVLAPDIHYKIGAPMKSAYNTVVSGARYLSRFEWVDTARMGIQGHSWGAYETNYIITHTSLFAAAMSAAGVSDLVSSYGSISHGGVSRQHFYEMNQTRIGATLWERPDLYIENSAIFHADKVTTPLLMLGNKEDGAVPFAQGVELFTALRRLGKKVWMLQYDGEGHIVGEDAAAKDYSIRQMQFFNHYLKAAPAPQWMIRGIPAYMKGKDKGLQLEHGQQVSKREG</sequence>
<dbReference type="Gene3D" id="3.40.50.1820">
    <property type="entry name" value="alpha/beta hydrolase"/>
    <property type="match status" value="1"/>
</dbReference>
<dbReference type="InterPro" id="IPR001375">
    <property type="entry name" value="Peptidase_S9_cat"/>
</dbReference>
<evidence type="ECO:0000313" key="4">
    <source>
        <dbReference type="Proteomes" id="UP000324611"/>
    </source>
</evidence>
<dbReference type="AlphaFoldDB" id="A0A5B2VM69"/>
<dbReference type="PANTHER" id="PTHR42776:SF27">
    <property type="entry name" value="DIPEPTIDYL PEPTIDASE FAMILY MEMBER 6"/>
    <property type="match status" value="1"/>
</dbReference>
<dbReference type="SUPFAM" id="SSF53474">
    <property type="entry name" value="alpha/beta-Hydrolases"/>
    <property type="match status" value="1"/>
</dbReference>
<dbReference type="Pfam" id="PF00326">
    <property type="entry name" value="Peptidase_S9"/>
    <property type="match status" value="1"/>
</dbReference>